<dbReference type="InterPro" id="IPR052018">
    <property type="entry name" value="PHP_domain"/>
</dbReference>
<dbReference type="Gene3D" id="1.10.150.650">
    <property type="match status" value="1"/>
</dbReference>
<accession>A0A4V2UV76</accession>
<name>A0A4V2UV76_9BACL</name>
<sequence>MDAVDLHTHTTASDGLLSPTAIVHLAKEKGLRAVAISDHDTVTGIEEAQAAGEELGVEVVPGVEISSLWKDREIHMLGYFIDIHDPLLLKRLEAQRNVRQVRNQMMIDKLNQLGISITMDEVIAKSRSKKGTLNVGRPHIGEVLIEKGIVMNMNEAFDRYLGRDGQAYITPERITPHEAIDLIRKSGGVAVLAHPGLYDFDELISELVSRGLDGIEYNHPDHDEEAKDRYRAMADHWNLIYTAGSDFHGERHGSMYHADLGTCTVPYEQVKALKQAANR</sequence>
<proteinExistence type="predicted"/>
<dbReference type="GO" id="GO:0035312">
    <property type="term" value="F:5'-3' DNA exonuclease activity"/>
    <property type="evidence" value="ECO:0007669"/>
    <property type="project" value="TreeGrafter"/>
</dbReference>
<dbReference type="PANTHER" id="PTHR42924:SF3">
    <property type="entry name" value="POLYMERASE_HISTIDINOL PHOSPHATASE N-TERMINAL DOMAIN-CONTAINING PROTEIN"/>
    <property type="match status" value="1"/>
</dbReference>
<evidence type="ECO:0000259" key="1">
    <source>
        <dbReference type="SMART" id="SM00481"/>
    </source>
</evidence>
<evidence type="ECO:0000313" key="2">
    <source>
        <dbReference type="EMBL" id="TCS94687.1"/>
    </source>
</evidence>
<dbReference type="Pfam" id="PF02811">
    <property type="entry name" value="PHP"/>
    <property type="match status" value="1"/>
</dbReference>
<organism evidence="2 3">
    <name type="scientific">Hazenella coriacea</name>
    <dbReference type="NCBI Taxonomy" id="1179467"/>
    <lineage>
        <taxon>Bacteria</taxon>
        <taxon>Bacillati</taxon>
        <taxon>Bacillota</taxon>
        <taxon>Bacilli</taxon>
        <taxon>Bacillales</taxon>
        <taxon>Thermoactinomycetaceae</taxon>
        <taxon>Hazenella</taxon>
    </lineage>
</organism>
<reference evidence="2 3" key="1">
    <citation type="submission" date="2019-03" db="EMBL/GenBank/DDBJ databases">
        <title>Genomic Encyclopedia of Type Strains, Phase IV (KMG-IV): sequencing the most valuable type-strain genomes for metagenomic binning, comparative biology and taxonomic classification.</title>
        <authorList>
            <person name="Goeker M."/>
        </authorList>
    </citation>
    <scope>NUCLEOTIDE SEQUENCE [LARGE SCALE GENOMIC DNA]</scope>
    <source>
        <strain evidence="2 3">DSM 45707</strain>
    </source>
</reference>
<dbReference type="Gene3D" id="3.20.20.140">
    <property type="entry name" value="Metal-dependent hydrolases"/>
    <property type="match status" value="1"/>
</dbReference>
<dbReference type="InterPro" id="IPR003141">
    <property type="entry name" value="Pol/His_phosphatase_N"/>
</dbReference>
<evidence type="ECO:0000313" key="3">
    <source>
        <dbReference type="Proteomes" id="UP000294937"/>
    </source>
</evidence>
<dbReference type="SMART" id="SM00481">
    <property type="entry name" value="POLIIIAc"/>
    <property type="match status" value="1"/>
</dbReference>
<dbReference type="Proteomes" id="UP000294937">
    <property type="component" value="Unassembled WGS sequence"/>
</dbReference>
<dbReference type="GO" id="GO:0004534">
    <property type="term" value="F:5'-3' RNA exonuclease activity"/>
    <property type="evidence" value="ECO:0007669"/>
    <property type="project" value="TreeGrafter"/>
</dbReference>
<dbReference type="InterPro" id="IPR016195">
    <property type="entry name" value="Pol/histidinol_Pase-like"/>
</dbReference>
<feature type="domain" description="Polymerase/histidinol phosphatase N-terminal" evidence="1">
    <location>
        <begin position="4"/>
        <end position="69"/>
    </location>
</feature>
<dbReference type="InterPro" id="IPR004013">
    <property type="entry name" value="PHP_dom"/>
</dbReference>
<dbReference type="RefSeq" id="WP_131924078.1">
    <property type="nucleotide sequence ID" value="NZ_SMAG01000003.1"/>
</dbReference>
<dbReference type="SUPFAM" id="SSF89550">
    <property type="entry name" value="PHP domain-like"/>
    <property type="match status" value="1"/>
</dbReference>
<dbReference type="OrthoDB" id="9804333at2"/>
<dbReference type="AlphaFoldDB" id="A0A4V2UV76"/>
<keyword evidence="3" id="KW-1185">Reference proteome</keyword>
<dbReference type="PANTHER" id="PTHR42924">
    <property type="entry name" value="EXONUCLEASE"/>
    <property type="match status" value="1"/>
</dbReference>
<dbReference type="EMBL" id="SMAG01000003">
    <property type="protein sequence ID" value="TCS94687.1"/>
    <property type="molecule type" value="Genomic_DNA"/>
</dbReference>
<gene>
    <name evidence="2" type="ORF">EDD58_103103</name>
</gene>
<protein>
    <recommendedName>
        <fullName evidence="1">Polymerase/histidinol phosphatase N-terminal domain-containing protein</fullName>
    </recommendedName>
</protein>
<comment type="caution">
    <text evidence="2">The sequence shown here is derived from an EMBL/GenBank/DDBJ whole genome shotgun (WGS) entry which is preliminary data.</text>
</comment>
<dbReference type="CDD" id="cd07438">
    <property type="entry name" value="PHP_HisPPase_AMP"/>
    <property type="match status" value="1"/>
</dbReference>